<proteinExistence type="predicted"/>
<organism evidence="2 3">
    <name type="scientific">Desulfocurvibacter africanus subsp. africanus str. Walvis Bay</name>
    <dbReference type="NCBI Taxonomy" id="690850"/>
    <lineage>
        <taxon>Bacteria</taxon>
        <taxon>Pseudomonadati</taxon>
        <taxon>Thermodesulfobacteriota</taxon>
        <taxon>Desulfovibrionia</taxon>
        <taxon>Desulfovibrionales</taxon>
        <taxon>Desulfovibrionaceae</taxon>
        <taxon>Desulfocurvibacter</taxon>
    </lineage>
</organism>
<dbReference type="Proteomes" id="UP000007844">
    <property type="component" value="Chromosome"/>
</dbReference>
<evidence type="ECO:0008006" key="4">
    <source>
        <dbReference type="Google" id="ProtNLM"/>
    </source>
</evidence>
<reference evidence="2 3" key="1">
    <citation type="journal article" date="2011" name="J. Bacteriol.">
        <title>Genome sequence of the mercury-methylating and pleomorphic Desulfovibrio africanus Strain Walvis Bay.</title>
        <authorList>
            <person name="Brown S.D."/>
            <person name="Wall J.D."/>
            <person name="Kucken A.M."/>
            <person name="Gilmour C.C."/>
            <person name="Podar M."/>
            <person name="Brandt C.C."/>
            <person name="Teshima H."/>
            <person name="Detter J.C."/>
            <person name="Han C.S."/>
            <person name="Land M.L."/>
            <person name="Lucas S."/>
            <person name="Han J."/>
            <person name="Pennacchio L."/>
            <person name="Nolan M."/>
            <person name="Pitluck S."/>
            <person name="Woyke T."/>
            <person name="Goodwin L."/>
            <person name="Palumbo A.V."/>
            <person name="Elias D.A."/>
        </authorList>
    </citation>
    <scope>NUCLEOTIDE SEQUENCE [LARGE SCALE GENOMIC DNA]</scope>
    <source>
        <strain evidence="2 3">Walvis Bay</strain>
    </source>
</reference>
<evidence type="ECO:0000256" key="1">
    <source>
        <dbReference type="SAM" id="SignalP"/>
    </source>
</evidence>
<dbReference type="AlphaFoldDB" id="F3YW91"/>
<feature type="signal peptide" evidence="1">
    <location>
        <begin position="1"/>
        <end position="19"/>
    </location>
</feature>
<name>F3YW91_DESAF</name>
<keyword evidence="1" id="KW-0732">Signal</keyword>
<sequence precursor="true">MRKIALLAALAAFSTTISANGGLQPGQAVTLCDDGGAYVIVNTPEECKGTPSNGTITVVGGDMISIDMDGKNLIIDTAGKDS</sequence>
<dbReference type="RefSeq" id="WP_005986152.1">
    <property type="nucleotide sequence ID" value="NC_016629.1"/>
</dbReference>
<feature type="chain" id="PRO_5003304524" description="DUF5666 domain-containing protein" evidence="1">
    <location>
        <begin position="20"/>
        <end position="82"/>
    </location>
</feature>
<evidence type="ECO:0000313" key="2">
    <source>
        <dbReference type="EMBL" id="EGJ49194.1"/>
    </source>
</evidence>
<keyword evidence="3" id="KW-1185">Reference proteome</keyword>
<evidence type="ECO:0000313" key="3">
    <source>
        <dbReference type="Proteomes" id="UP000007844"/>
    </source>
</evidence>
<accession>F3YW91</accession>
<dbReference type="HOGENOM" id="CLU_2552669_0_0_7"/>
<gene>
    <name evidence="2" type="ORF">Desaf_0843</name>
</gene>
<dbReference type="KEGG" id="daf:Desaf_0843"/>
<protein>
    <recommendedName>
        <fullName evidence="4">DUF5666 domain-containing protein</fullName>
    </recommendedName>
</protein>
<dbReference type="EMBL" id="CP003221">
    <property type="protein sequence ID" value="EGJ49194.1"/>
    <property type="molecule type" value="Genomic_DNA"/>
</dbReference>